<evidence type="ECO:0008006" key="5">
    <source>
        <dbReference type="Google" id="ProtNLM"/>
    </source>
</evidence>
<evidence type="ECO:0000313" key="3">
    <source>
        <dbReference type="EMBL" id="ALV28008.1"/>
    </source>
</evidence>
<dbReference type="KEGG" id="pphr:APZ00_13805"/>
<name>A0A0U3N516_9HYPH</name>
<keyword evidence="2" id="KW-0472">Membrane</keyword>
<evidence type="ECO:0000313" key="4">
    <source>
        <dbReference type="Proteomes" id="UP000064921"/>
    </source>
</evidence>
<evidence type="ECO:0000256" key="1">
    <source>
        <dbReference type="SAM" id="MobiDB-lite"/>
    </source>
</evidence>
<feature type="transmembrane region" description="Helical" evidence="2">
    <location>
        <begin position="295"/>
        <end position="313"/>
    </location>
</feature>
<feature type="compositionally biased region" description="Pro residues" evidence="1">
    <location>
        <begin position="73"/>
        <end position="82"/>
    </location>
</feature>
<dbReference type="EMBL" id="CP013068">
    <property type="protein sequence ID" value="ALV28008.1"/>
    <property type="molecule type" value="Genomic_DNA"/>
</dbReference>
<organism evidence="3 4">
    <name type="scientific">Pannonibacter phragmitetus</name>
    <dbReference type="NCBI Taxonomy" id="121719"/>
    <lineage>
        <taxon>Bacteria</taxon>
        <taxon>Pseudomonadati</taxon>
        <taxon>Pseudomonadota</taxon>
        <taxon>Alphaproteobacteria</taxon>
        <taxon>Hyphomicrobiales</taxon>
        <taxon>Stappiaceae</taxon>
        <taxon>Pannonibacter</taxon>
    </lineage>
</organism>
<proteinExistence type="predicted"/>
<evidence type="ECO:0000256" key="2">
    <source>
        <dbReference type="SAM" id="Phobius"/>
    </source>
</evidence>
<accession>A0A0U3N516</accession>
<keyword evidence="2" id="KW-0812">Transmembrane</keyword>
<feature type="compositionally biased region" description="Low complexity" evidence="1">
    <location>
        <begin position="124"/>
        <end position="133"/>
    </location>
</feature>
<gene>
    <name evidence="3" type="ORF">APZ00_13805</name>
</gene>
<dbReference type="AlphaFoldDB" id="A0A0U3N516"/>
<keyword evidence="4" id="KW-1185">Reference proteome</keyword>
<feature type="transmembrane region" description="Helical" evidence="2">
    <location>
        <begin position="255"/>
        <end position="283"/>
    </location>
</feature>
<dbReference type="STRING" id="121719.APZ00_13805"/>
<sequence>MYSEGTARWPYGLLGLDEPSDDPKLLKRAYARQLKQVDQAAEAEAFQALRQAYEAALRWAHADPAAVVPAQPLPELAPPALPPAGNADDPLVEAQRASPEAAADDDPLALQAAMEGNGLPPDPAAEQATAPEPAELAHHEALERRLQAIYGLRPSFGSASRLIALLGAVEDLSLGEQRAVGFAVMAYLRKCMRRRRDGGHVLGRGFNKKLRLRLEDLFHWWTDNTELVHFAGHDQALASALLACRPRKFRPLQALFFAFRLVAALLAAGFYLALLIAAVFAMLRPDLLGLTQSPSSLVFSLLPVAILFAALIGKNLKK</sequence>
<dbReference type="RefSeq" id="WP_058899268.1">
    <property type="nucleotide sequence ID" value="NZ_CP013068.1"/>
</dbReference>
<keyword evidence="2" id="KW-1133">Transmembrane helix</keyword>
<protein>
    <recommendedName>
        <fullName evidence="5">J domain-containing protein</fullName>
    </recommendedName>
</protein>
<reference evidence="3 4" key="1">
    <citation type="submission" date="2015-10" db="EMBL/GenBank/DDBJ databases">
        <title>The world's first case of liver abscess caused by Pannonibacter phragmitetus.</title>
        <authorList>
            <person name="Ming D."/>
            <person name="Wang M."/>
            <person name="Zhou Y."/>
            <person name="Jiang T."/>
            <person name="Hu S."/>
        </authorList>
    </citation>
    <scope>NUCLEOTIDE SEQUENCE [LARGE SCALE GENOMIC DNA]</scope>
    <source>
        <strain evidence="3 4">31801</strain>
    </source>
</reference>
<dbReference type="Proteomes" id="UP000064921">
    <property type="component" value="Chromosome"/>
</dbReference>
<feature type="region of interest" description="Disordered" evidence="1">
    <location>
        <begin position="73"/>
        <end position="133"/>
    </location>
</feature>